<dbReference type="Pfam" id="PF17834">
    <property type="entry name" value="GHD"/>
    <property type="match status" value="1"/>
</dbReference>
<feature type="chain" id="PRO_5039291064" description="Beta-galactosidase" evidence="9">
    <location>
        <begin position="26"/>
        <end position="725"/>
    </location>
</feature>
<sequence>MERKFNMVLVLLFLCLCLCVCSVTASVTYDHKAIIINGQRRILISGSIHYPRSTPQMWPDLIQKAKDGGVDVIETYVFWNGHEPSPGNYYFEDRFDLVKFVKVVQQAGLYVHLRIGPYVCAEWNFGGFPVWLKYVPGVAFRTDNEPFKAAMQKFTAKIVSIMKGERLFQSQGGPIILSQIENEYGPVEWEIGGPGKAYTKWAAQMAVGLDTGVPWIMCKQEDAPDPIIDTCNGYYCENFSPNKNYKPKMWTENWTGWYTDFGSAVPYRPAEDLAFSVARFVQNRGSYVNYYMYHGGTNFGRTTSGLFIATSYDYDAPIDEYGLINEPKWGHLRDLHKAIKQCESALVSVDPTVSWPGKNLEVHLYKTSFGACAAFLANYDTASWAKVAFGNGHYDLPPWSISILPDCKTEVFNTAKVSAPKFHRKMTPVNGAFNWQSYNEQPAASGGESSITINALLEQVKVTRDSSDYLWYMTDVNISPNEGFLKNGQSPVLTAMSAGHVLHVFVNGQLSGTAYGGLENPKLTFSNNVKLWVGNNKISLLSVAVGLSNVGLHYETWNVGVLGPVTLKGLNEGTRDLSKQKWSYKTGLKGESLNLHTTTGSSSVKWSQGSFLSKKQPLTWYKTTFSAPAGNDPLALDMSSMGKGEIWVNGKSVGRHWPGYIARGNCGSCNYAGTFTDKKCRTNCGQPTQKWYHIPRSWLNSGGNFLVVLEEWGGDPTGISLVKRT</sequence>
<dbReference type="Gene3D" id="2.60.120.260">
    <property type="entry name" value="Galactose-binding domain-like"/>
    <property type="match status" value="2"/>
</dbReference>
<evidence type="ECO:0000259" key="11">
    <source>
        <dbReference type="Pfam" id="PF17834"/>
    </source>
</evidence>
<feature type="domain" description="Glycoside hydrolase 35 catalytic" evidence="10">
    <location>
        <begin position="34"/>
        <end position="338"/>
    </location>
</feature>
<reference evidence="13 14" key="1">
    <citation type="journal article" date="2022" name="Nat. Genet.">
        <title>Improved pea reference genome and pan-genome highlight genomic features and evolutionary characteristics.</title>
        <authorList>
            <person name="Yang T."/>
            <person name="Liu R."/>
            <person name="Luo Y."/>
            <person name="Hu S."/>
            <person name="Wang D."/>
            <person name="Wang C."/>
            <person name="Pandey M.K."/>
            <person name="Ge S."/>
            <person name="Xu Q."/>
            <person name="Li N."/>
            <person name="Li G."/>
            <person name="Huang Y."/>
            <person name="Saxena R.K."/>
            <person name="Ji Y."/>
            <person name="Li M."/>
            <person name="Yan X."/>
            <person name="He Y."/>
            <person name="Liu Y."/>
            <person name="Wang X."/>
            <person name="Xiang C."/>
            <person name="Varshney R.K."/>
            <person name="Ding H."/>
            <person name="Gao S."/>
            <person name="Zong X."/>
        </authorList>
    </citation>
    <scope>NUCLEOTIDE SEQUENCE [LARGE SCALE GENOMIC DNA]</scope>
    <source>
        <strain evidence="13 14">cv. Zhongwan 6</strain>
    </source>
</reference>
<feature type="signal peptide" evidence="9">
    <location>
        <begin position="1"/>
        <end position="25"/>
    </location>
</feature>
<dbReference type="InterPro" id="IPR019801">
    <property type="entry name" value="Glyco_hydro_35_CS"/>
</dbReference>
<dbReference type="PROSITE" id="PS01182">
    <property type="entry name" value="GLYCOSYL_HYDROL_F35"/>
    <property type="match status" value="1"/>
</dbReference>
<dbReference type="AlphaFoldDB" id="A0A9D5BLJ4"/>
<feature type="domain" description="Beta-galactosidase galactose-binding" evidence="12">
    <location>
        <begin position="618"/>
        <end position="704"/>
    </location>
</feature>
<dbReference type="FunFam" id="2.60.120.260:FF:000142">
    <property type="entry name" value="Beta-galactosidase"/>
    <property type="match status" value="1"/>
</dbReference>
<dbReference type="InterPro" id="IPR031330">
    <property type="entry name" value="Gly_Hdrlase_35_cat"/>
</dbReference>
<evidence type="ECO:0000256" key="5">
    <source>
        <dbReference type="ARBA" id="ARBA00022801"/>
    </source>
</evidence>
<keyword evidence="14" id="KW-1185">Reference proteome</keyword>
<evidence type="ECO:0000256" key="6">
    <source>
        <dbReference type="ARBA" id="ARBA00023295"/>
    </source>
</evidence>
<dbReference type="InterPro" id="IPR008979">
    <property type="entry name" value="Galactose-bd-like_sf"/>
</dbReference>
<evidence type="ECO:0000256" key="4">
    <source>
        <dbReference type="ARBA" id="ARBA00022729"/>
    </source>
</evidence>
<dbReference type="Gene3D" id="3.20.20.80">
    <property type="entry name" value="Glycosidases"/>
    <property type="match status" value="1"/>
</dbReference>
<dbReference type="Pfam" id="PF01301">
    <property type="entry name" value="Glyco_hydro_35"/>
    <property type="match status" value="1"/>
</dbReference>
<evidence type="ECO:0000256" key="1">
    <source>
        <dbReference type="ARBA" id="ARBA00001412"/>
    </source>
</evidence>
<gene>
    <name evidence="13" type="ORF">KIW84_013901</name>
</gene>
<dbReference type="SUPFAM" id="SSF49785">
    <property type="entry name" value="Galactose-binding domain-like"/>
    <property type="match status" value="2"/>
</dbReference>
<dbReference type="GO" id="GO:0005975">
    <property type="term" value="P:carbohydrate metabolic process"/>
    <property type="evidence" value="ECO:0007669"/>
    <property type="project" value="InterPro"/>
</dbReference>
<dbReference type="PRINTS" id="PR00742">
    <property type="entry name" value="GLHYDRLASE35"/>
</dbReference>
<protein>
    <recommendedName>
        <fullName evidence="3 7">Beta-galactosidase</fullName>
        <ecNumber evidence="3 7">3.2.1.23</ecNumber>
    </recommendedName>
</protein>
<evidence type="ECO:0000256" key="3">
    <source>
        <dbReference type="ARBA" id="ARBA00012756"/>
    </source>
</evidence>
<dbReference type="OrthoDB" id="1657402at2759"/>
<comment type="catalytic activity">
    <reaction evidence="1 7">
        <text>Hydrolysis of terminal non-reducing beta-D-galactose residues in beta-D-galactosides.</text>
        <dbReference type="EC" id="3.2.1.23"/>
    </reaction>
</comment>
<dbReference type="FunFam" id="2.60.120.260:FF:000061">
    <property type="entry name" value="Beta-galactosidase"/>
    <property type="match status" value="1"/>
</dbReference>
<dbReference type="EC" id="3.2.1.23" evidence="3 7"/>
<evidence type="ECO:0000259" key="12">
    <source>
        <dbReference type="Pfam" id="PF21467"/>
    </source>
</evidence>
<evidence type="ECO:0000259" key="10">
    <source>
        <dbReference type="Pfam" id="PF01301"/>
    </source>
</evidence>
<dbReference type="SUPFAM" id="SSF51445">
    <property type="entry name" value="(Trans)glycosidases"/>
    <property type="match status" value="1"/>
</dbReference>
<evidence type="ECO:0000313" key="13">
    <source>
        <dbReference type="EMBL" id="KAI5445839.1"/>
    </source>
</evidence>
<dbReference type="EMBL" id="JAMSHJ010000001">
    <property type="protein sequence ID" value="KAI5445839.1"/>
    <property type="molecule type" value="Genomic_DNA"/>
</dbReference>
<dbReference type="Pfam" id="PF21467">
    <property type="entry name" value="BetaGal_gal-bd"/>
    <property type="match status" value="2"/>
</dbReference>
<keyword evidence="6 7" id="KW-0326">Glycosidase</keyword>
<evidence type="ECO:0000313" key="14">
    <source>
        <dbReference type="Proteomes" id="UP001058974"/>
    </source>
</evidence>
<evidence type="ECO:0000256" key="9">
    <source>
        <dbReference type="SAM" id="SignalP"/>
    </source>
</evidence>
<organism evidence="13 14">
    <name type="scientific">Pisum sativum</name>
    <name type="common">Garden pea</name>
    <name type="synonym">Lathyrus oleraceus</name>
    <dbReference type="NCBI Taxonomy" id="3888"/>
    <lineage>
        <taxon>Eukaryota</taxon>
        <taxon>Viridiplantae</taxon>
        <taxon>Streptophyta</taxon>
        <taxon>Embryophyta</taxon>
        <taxon>Tracheophyta</taxon>
        <taxon>Spermatophyta</taxon>
        <taxon>Magnoliopsida</taxon>
        <taxon>eudicotyledons</taxon>
        <taxon>Gunneridae</taxon>
        <taxon>Pentapetalae</taxon>
        <taxon>rosids</taxon>
        <taxon>fabids</taxon>
        <taxon>Fabales</taxon>
        <taxon>Fabaceae</taxon>
        <taxon>Papilionoideae</taxon>
        <taxon>50 kb inversion clade</taxon>
        <taxon>NPAAA clade</taxon>
        <taxon>Hologalegina</taxon>
        <taxon>IRL clade</taxon>
        <taxon>Fabeae</taxon>
        <taxon>Lathyrus</taxon>
    </lineage>
</organism>
<accession>A0A9D5BLJ4</accession>
<feature type="domain" description="Beta-galactosidase galactose-binding" evidence="12">
    <location>
        <begin position="469"/>
        <end position="536"/>
    </location>
</feature>
<name>A0A9D5BLJ4_PEA</name>
<dbReference type="InterPro" id="IPR001944">
    <property type="entry name" value="Glycoside_Hdrlase_35"/>
</dbReference>
<evidence type="ECO:0000256" key="2">
    <source>
        <dbReference type="ARBA" id="ARBA00009809"/>
    </source>
</evidence>
<dbReference type="Gramene" id="PSAT_LOCUS5076_t1">
    <property type="protein sequence ID" value="CAL5184602.1"/>
    <property type="gene ID" value="PSAT_LOCUS5076"/>
</dbReference>
<keyword evidence="5 7" id="KW-0378">Hydrolase</keyword>
<dbReference type="InterPro" id="IPR017853">
    <property type="entry name" value="GH"/>
</dbReference>
<comment type="caution">
    <text evidence="13">The sequence shown here is derived from an EMBL/GenBank/DDBJ whole genome shotgun (WGS) entry which is preliminary data.</text>
</comment>
<dbReference type="InterPro" id="IPR048913">
    <property type="entry name" value="BetaGal_gal-bd"/>
</dbReference>
<comment type="similarity">
    <text evidence="2 8">Belongs to the glycosyl hydrolase 35 family.</text>
</comment>
<dbReference type="Proteomes" id="UP001058974">
    <property type="component" value="Chromosome 1"/>
</dbReference>
<evidence type="ECO:0000256" key="8">
    <source>
        <dbReference type="RuleBase" id="RU003679"/>
    </source>
</evidence>
<evidence type="ECO:0000256" key="7">
    <source>
        <dbReference type="RuleBase" id="RU000675"/>
    </source>
</evidence>
<dbReference type="Gramene" id="Psat01G0390100-T1">
    <property type="protein sequence ID" value="KAI5445839.1"/>
    <property type="gene ID" value="KIW84_013901"/>
</dbReference>
<feature type="domain" description="Beta-galactosidase beta-sandwich" evidence="11">
    <location>
        <begin position="362"/>
        <end position="417"/>
    </location>
</feature>
<proteinExistence type="inferred from homology"/>
<keyword evidence="4 9" id="KW-0732">Signal</keyword>
<dbReference type="InterPro" id="IPR041392">
    <property type="entry name" value="GHD"/>
</dbReference>
<dbReference type="FunFam" id="2.60.120.260:FF:000076">
    <property type="entry name" value="Beta-galactosidase"/>
    <property type="match status" value="1"/>
</dbReference>
<dbReference type="FunFam" id="3.20.20.80:FF:000021">
    <property type="entry name" value="Beta-galactosidase"/>
    <property type="match status" value="1"/>
</dbReference>
<dbReference type="GO" id="GO:0004565">
    <property type="term" value="F:beta-galactosidase activity"/>
    <property type="evidence" value="ECO:0007669"/>
    <property type="project" value="UniProtKB-EC"/>
</dbReference>
<dbReference type="PANTHER" id="PTHR23421">
    <property type="entry name" value="BETA-GALACTOSIDASE RELATED"/>
    <property type="match status" value="1"/>
</dbReference>